<organism evidence="10 11">
    <name type="scientific">Sinocyclocheilus anshuiensis</name>
    <dbReference type="NCBI Taxonomy" id="1608454"/>
    <lineage>
        <taxon>Eukaryota</taxon>
        <taxon>Metazoa</taxon>
        <taxon>Chordata</taxon>
        <taxon>Craniata</taxon>
        <taxon>Vertebrata</taxon>
        <taxon>Euteleostomi</taxon>
        <taxon>Actinopterygii</taxon>
        <taxon>Neopterygii</taxon>
        <taxon>Teleostei</taxon>
        <taxon>Ostariophysi</taxon>
        <taxon>Cypriniformes</taxon>
        <taxon>Cyprinidae</taxon>
        <taxon>Cyprininae</taxon>
        <taxon>Sinocyclocheilus</taxon>
    </lineage>
</organism>
<dbReference type="PROSITE" id="PS51808">
    <property type="entry name" value="CHCH"/>
    <property type="match status" value="1"/>
</dbReference>
<keyword evidence="4" id="KW-0472">Membrane</keyword>
<reference evidence="10" key="1">
    <citation type="submission" date="2025-08" db="UniProtKB">
        <authorList>
            <consortium name="Ensembl"/>
        </authorList>
    </citation>
    <scope>IDENTIFICATION</scope>
</reference>
<keyword evidence="5" id="KW-1015">Disulfide bond</keyword>
<keyword evidence="6" id="KW-0449">Lipoprotein</keyword>
<accession>A0A671NYJ3</accession>
<dbReference type="GO" id="GO:0061617">
    <property type="term" value="C:MICOS complex"/>
    <property type="evidence" value="ECO:0007669"/>
    <property type="project" value="InterPro"/>
</dbReference>
<protein>
    <submittedName>
        <fullName evidence="10">Coiled-coil-helix-coiled-coil-helix domain containing 3b</fullName>
    </submittedName>
</protein>
<evidence type="ECO:0000256" key="4">
    <source>
        <dbReference type="ARBA" id="ARBA00023136"/>
    </source>
</evidence>
<sequence length="425" mass="46755">MKVPPPVVRPQATTKSSTQSTTVASPVERLVSGELHVPIIPHPPSYASTLVPPPPLSEPVTPFVPLVPVTEETSAPPSPVKSPEGLPTPPPTGDEHVAILVPDSQPVVLPADPMNVPSQESSEPLTASPLVEPSIEHLTPPPTITSTAEPITLSSCNLAAQPTAGKLSDLPVDPETSPSTISISAPIPSVLEESAVSSGSVPHLPQVEEPVAPSFIDQLEVFPPQTHVVDEEKLRKQIREDFQKLLKEEMKMAERNIRQQLQEEKAKAKAQAQAAARLQIQEEVWKLLEEEKASYQQTLADAVRREQLNVQDERLITQCYAQKLEEKEKDLENQDALFREQIAKMQEKTAQFTKVTAENYKKGLEDAHNRFRRYQIKPACSDLQSQILKCYTANKGRTMRCSNIASLYIQCVDRAKQDKKLSTGG</sequence>
<evidence type="ECO:0000313" key="10">
    <source>
        <dbReference type="Ensembl" id="ENSSANP00000050771.1"/>
    </source>
</evidence>
<dbReference type="PANTHER" id="PTHR21588:SF23">
    <property type="entry name" value="MICOS COMPLEX SUBUNIT MIC19 ISOFORM X1"/>
    <property type="match status" value="1"/>
</dbReference>
<keyword evidence="3" id="KW-0496">Mitochondrion</keyword>
<evidence type="ECO:0000256" key="6">
    <source>
        <dbReference type="ARBA" id="ARBA00023288"/>
    </source>
</evidence>
<feature type="coiled-coil region" evidence="8">
    <location>
        <begin position="228"/>
        <end position="281"/>
    </location>
</feature>
<keyword evidence="1" id="KW-0519">Myristate</keyword>
<evidence type="ECO:0000256" key="9">
    <source>
        <dbReference type="SAM" id="MobiDB-lite"/>
    </source>
</evidence>
<evidence type="ECO:0000256" key="1">
    <source>
        <dbReference type="ARBA" id="ARBA00022707"/>
    </source>
</evidence>
<keyword evidence="2" id="KW-0999">Mitochondrion inner membrane</keyword>
<dbReference type="PANTHER" id="PTHR21588">
    <property type="entry name" value="COILED-COIL-HELIX-COILED-COIL-HELIX DOMAIN CONTAINING 6"/>
    <property type="match status" value="1"/>
</dbReference>
<evidence type="ECO:0000256" key="3">
    <source>
        <dbReference type="ARBA" id="ARBA00023128"/>
    </source>
</evidence>
<dbReference type="InterPro" id="IPR052632">
    <property type="entry name" value="MICOS_subunit_Mic19"/>
</dbReference>
<feature type="compositionally biased region" description="Low complexity" evidence="9">
    <location>
        <begin position="11"/>
        <end position="24"/>
    </location>
</feature>
<dbReference type="GO" id="GO:0007007">
    <property type="term" value="P:inner mitochondrial membrane organization"/>
    <property type="evidence" value="ECO:0007669"/>
    <property type="project" value="TreeGrafter"/>
</dbReference>
<comment type="subcellular location">
    <subcellularLocation>
        <location evidence="7">Mitochondrion inner membrane</location>
        <topology evidence="7">Lipid-anchor</topology>
    </subcellularLocation>
</comment>
<dbReference type="AlphaFoldDB" id="A0A671NYJ3"/>
<evidence type="ECO:0000256" key="5">
    <source>
        <dbReference type="ARBA" id="ARBA00023157"/>
    </source>
</evidence>
<proteinExistence type="predicted"/>
<dbReference type="Pfam" id="PF05300">
    <property type="entry name" value="MIC19_MIC25"/>
    <property type="match status" value="1"/>
</dbReference>
<dbReference type="Proteomes" id="UP000472260">
    <property type="component" value="Unassembled WGS sequence"/>
</dbReference>
<dbReference type="Ensembl" id="ENSSANT00000053951.1">
    <property type="protein sequence ID" value="ENSSANP00000050771.1"/>
    <property type="gene ID" value="ENSSANG00000025466.1"/>
</dbReference>
<evidence type="ECO:0000313" key="11">
    <source>
        <dbReference type="Proteomes" id="UP000472260"/>
    </source>
</evidence>
<keyword evidence="11" id="KW-1185">Reference proteome</keyword>
<feature type="region of interest" description="Disordered" evidence="9">
    <location>
        <begin position="69"/>
        <end position="93"/>
    </location>
</feature>
<reference evidence="10" key="2">
    <citation type="submission" date="2025-09" db="UniProtKB">
        <authorList>
            <consortium name="Ensembl"/>
        </authorList>
    </citation>
    <scope>IDENTIFICATION</scope>
</reference>
<feature type="compositionally biased region" description="Pro residues" evidence="9">
    <location>
        <begin position="76"/>
        <end position="92"/>
    </location>
</feature>
<keyword evidence="8" id="KW-0175">Coiled coil</keyword>
<feature type="coiled-coil region" evidence="8">
    <location>
        <begin position="321"/>
        <end position="348"/>
    </location>
</feature>
<evidence type="ECO:0000256" key="7">
    <source>
        <dbReference type="ARBA" id="ARBA00034476"/>
    </source>
</evidence>
<dbReference type="InterPro" id="IPR007964">
    <property type="entry name" value="MIC19/MIC25"/>
</dbReference>
<name>A0A671NYJ3_9TELE</name>
<feature type="region of interest" description="Disordered" evidence="9">
    <location>
        <begin position="1"/>
        <end position="24"/>
    </location>
</feature>
<evidence type="ECO:0000256" key="8">
    <source>
        <dbReference type="SAM" id="Coils"/>
    </source>
</evidence>
<evidence type="ECO:0000256" key="2">
    <source>
        <dbReference type="ARBA" id="ARBA00022792"/>
    </source>
</evidence>